<accession>A0AAE0KQ48</accession>
<keyword evidence="3" id="KW-1185">Reference proteome</keyword>
<proteinExistence type="predicted"/>
<dbReference type="EMBL" id="LGRX02021754">
    <property type="protein sequence ID" value="KAK3256339.1"/>
    <property type="molecule type" value="Genomic_DNA"/>
</dbReference>
<dbReference type="Proteomes" id="UP001190700">
    <property type="component" value="Unassembled WGS sequence"/>
</dbReference>
<feature type="region of interest" description="Disordered" evidence="1">
    <location>
        <begin position="1"/>
        <end position="76"/>
    </location>
</feature>
<feature type="non-terminal residue" evidence="2">
    <location>
        <position position="1"/>
    </location>
</feature>
<evidence type="ECO:0000313" key="2">
    <source>
        <dbReference type="EMBL" id="KAK3256339.1"/>
    </source>
</evidence>
<dbReference type="AlphaFoldDB" id="A0AAE0KQ48"/>
<organism evidence="2 3">
    <name type="scientific">Cymbomonas tetramitiformis</name>
    <dbReference type="NCBI Taxonomy" id="36881"/>
    <lineage>
        <taxon>Eukaryota</taxon>
        <taxon>Viridiplantae</taxon>
        <taxon>Chlorophyta</taxon>
        <taxon>Pyramimonadophyceae</taxon>
        <taxon>Pyramimonadales</taxon>
        <taxon>Pyramimonadaceae</taxon>
        <taxon>Cymbomonas</taxon>
    </lineage>
</organism>
<comment type="caution">
    <text evidence="2">The sequence shown here is derived from an EMBL/GenBank/DDBJ whole genome shotgun (WGS) entry which is preliminary data.</text>
</comment>
<gene>
    <name evidence="2" type="ORF">CYMTET_34517</name>
</gene>
<sequence length="400" mass="43608">VADAREKMRQQMPVQELTGKPSEAEASNAAAWLGALRRRLNPSGGSLHRGATREEDSDPDSAEARAEPAGAQQAGLKEGEWEGALREVDDALLAPVQELVAHGGGTRTSHVRCREVAATLEQVVRAVTEATQEHYITSTEYRHLLGGLAEARRRRRELEVELEAAMGGSHQERLRCKEIHEDLLMVDERIMVANREMMAALDRCRAQGALQHLPPPGGANPSLRLAEDVATEVQAQGAVWVAEYNTSGQAVGEGLSRLLEDRKQREKVYWMSEEGFQAQVAEYEGYLAEGGGQAEEAAVALQILVAEELQREADLRARRHSHYQACQHFMLETAICEAINGEEGELVDQMEASEARYKQSAAAVQAADAGSCKLTAKGRVSRQVAPPPLVFATVPPPGFP</sequence>
<protein>
    <submittedName>
        <fullName evidence="2">Uncharacterized protein</fullName>
    </submittedName>
</protein>
<evidence type="ECO:0000313" key="3">
    <source>
        <dbReference type="Proteomes" id="UP001190700"/>
    </source>
</evidence>
<name>A0AAE0KQ48_9CHLO</name>
<evidence type="ECO:0000256" key="1">
    <source>
        <dbReference type="SAM" id="MobiDB-lite"/>
    </source>
</evidence>
<reference evidence="2 3" key="1">
    <citation type="journal article" date="2015" name="Genome Biol. Evol.">
        <title>Comparative Genomics of a Bacterivorous Green Alga Reveals Evolutionary Causalities and Consequences of Phago-Mixotrophic Mode of Nutrition.</title>
        <authorList>
            <person name="Burns J.A."/>
            <person name="Paasch A."/>
            <person name="Narechania A."/>
            <person name="Kim E."/>
        </authorList>
    </citation>
    <scope>NUCLEOTIDE SEQUENCE [LARGE SCALE GENOMIC DNA]</scope>
    <source>
        <strain evidence="2 3">PLY_AMNH</strain>
    </source>
</reference>